<dbReference type="KEGG" id="taer:GT409_11705"/>
<dbReference type="SUPFAM" id="SSF52161">
    <property type="entry name" value="Ribosomal protein L13"/>
    <property type="match status" value="1"/>
</dbReference>
<organism evidence="7 8">
    <name type="scientific">Tichowtungia aerotolerans</name>
    <dbReference type="NCBI Taxonomy" id="2697043"/>
    <lineage>
        <taxon>Bacteria</taxon>
        <taxon>Pseudomonadati</taxon>
        <taxon>Kiritimatiellota</taxon>
        <taxon>Tichowtungiia</taxon>
        <taxon>Tichowtungiales</taxon>
        <taxon>Tichowtungiaceae</taxon>
        <taxon>Tichowtungia</taxon>
    </lineage>
</organism>
<dbReference type="PIRSF" id="PIRSF002181">
    <property type="entry name" value="Ribosomal_L13"/>
    <property type="match status" value="1"/>
</dbReference>
<evidence type="ECO:0000256" key="6">
    <source>
        <dbReference type="HAMAP-Rule" id="MF_01366"/>
    </source>
</evidence>
<dbReference type="FunFam" id="3.90.1180.10:FF:000001">
    <property type="entry name" value="50S ribosomal protein L13"/>
    <property type="match status" value="1"/>
</dbReference>
<evidence type="ECO:0000256" key="3">
    <source>
        <dbReference type="ARBA" id="ARBA00022980"/>
    </source>
</evidence>
<evidence type="ECO:0000256" key="1">
    <source>
        <dbReference type="ARBA" id="ARBA00006227"/>
    </source>
</evidence>
<name>A0A6P1M881_9BACT</name>
<keyword evidence="8" id="KW-1185">Reference proteome</keyword>
<dbReference type="CDD" id="cd00392">
    <property type="entry name" value="Ribosomal_L13"/>
    <property type="match status" value="1"/>
</dbReference>
<comment type="similarity">
    <text evidence="1 6">Belongs to the universal ribosomal protein uL13 family.</text>
</comment>
<dbReference type="GO" id="GO:0022625">
    <property type="term" value="C:cytosolic large ribosomal subunit"/>
    <property type="evidence" value="ECO:0007669"/>
    <property type="project" value="TreeGrafter"/>
</dbReference>
<dbReference type="AlphaFoldDB" id="A0A6P1M881"/>
<keyword evidence="4 6" id="KW-0687">Ribonucleoprotein</keyword>
<dbReference type="NCBIfam" id="TIGR01066">
    <property type="entry name" value="rplM_bact"/>
    <property type="match status" value="1"/>
</dbReference>
<evidence type="ECO:0000313" key="7">
    <source>
        <dbReference type="EMBL" id="QHI70081.1"/>
    </source>
</evidence>
<dbReference type="GO" id="GO:0003729">
    <property type="term" value="F:mRNA binding"/>
    <property type="evidence" value="ECO:0007669"/>
    <property type="project" value="TreeGrafter"/>
</dbReference>
<dbReference type="EMBL" id="CP047593">
    <property type="protein sequence ID" value="QHI70081.1"/>
    <property type="molecule type" value="Genomic_DNA"/>
</dbReference>
<dbReference type="GO" id="GO:0006412">
    <property type="term" value="P:translation"/>
    <property type="evidence" value="ECO:0007669"/>
    <property type="project" value="UniProtKB-UniRule"/>
</dbReference>
<dbReference type="InterPro" id="IPR005823">
    <property type="entry name" value="Ribosomal_uL13_bac-type"/>
</dbReference>
<proteinExistence type="inferred from homology"/>
<evidence type="ECO:0000256" key="4">
    <source>
        <dbReference type="ARBA" id="ARBA00023274"/>
    </source>
</evidence>
<comment type="function">
    <text evidence="6">This protein is one of the early assembly proteins of the 50S ribosomal subunit, although it is not seen to bind rRNA by itself. It is important during the early stages of 50S assembly.</text>
</comment>
<dbReference type="InterPro" id="IPR005822">
    <property type="entry name" value="Ribosomal_uL13"/>
</dbReference>
<comment type="subunit">
    <text evidence="2 6">Part of the 50S ribosomal subunit.</text>
</comment>
<dbReference type="InterPro" id="IPR036899">
    <property type="entry name" value="Ribosomal_uL13_sf"/>
</dbReference>
<gene>
    <name evidence="6 7" type="primary">rplM</name>
    <name evidence="7" type="ORF">GT409_11705</name>
</gene>
<evidence type="ECO:0000256" key="5">
    <source>
        <dbReference type="ARBA" id="ARBA00035201"/>
    </source>
</evidence>
<dbReference type="GO" id="GO:0003735">
    <property type="term" value="F:structural constituent of ribosome"/>
    <property type="evidence" value="ECO:0007669"/>
    <property type="project" value="InterPro"/>
</dbReference>
<accession>A0A6P1M881</accession>
<keyword evidence="3 6" id="KW-0689">Ribosomal protein</keyword>
<dbReference type="RefSeq" id="WP_160629260.1">
    <property type="nucleotide sequence ID" value="NZ_CP047593.1"/>
</dbReference>
<dbReference type="Proteomes" id="UP000464954">
    <property type="component" value="Chromosome"/>
</dbReference>
<sequence length="144" mass="16173">MKTFVAKKEDVTREWFVVDAAGKSTGRLAVFIADILRGRNKPTYTPHVDTGAFVVVVNAEKIKLTGNKEEDKIYQDFSGYPSGLKQRNAATIREKNPERIITQAVEGMLPKNRLSRQTMTRLKVYVGPDHPHAAQNVQTLEFNG</sequence>
<dbReference type="HAMAP" id="MF_01366">
    <property type="entry name" value="Ribosomal_uL13"/>
    <property type="match status" value="1"/>
</dbReference>
<dbReference type="Gene3D" id="3.90.1180.10">
    <property type="entry name" value="Ribosomal protein L13"/>
    <property type="match status" value="1"/>
</dbReference>
<dbReference type="GO" id="GO:0017148">
    <property type="term" value="P:negative regulation of translation"/>
    <property type="evidence" value="ECO:0007669"/>
    <property type="project" value="TreeGrafter"/>
</dbReference>
<dbReference type="PANTHER" id="PTHR11545">
    <property type="entry name" value="RIBOSOMAL PROTEIN L13"/>
    <property type="match status" value="1"/>
</dbReference>
<evidence type="ECO:0000313" key="8">
    <source>
        <dbReference type="Proteomes" id="UP000464954"/>
    </source>
</evidence>
<reference evidence="7 8" key="1">
    <citation type="submission" date="2020-01" db="EMBL/GenBank/DDBJ databases">
        <title>Ponticoccus aerotolerans gen. nov., sp. nov., an anaerobic bacterium and proposal of Ponticoccusceae fam. nov., Ponticoccusles ord. nov. and Ponticoccuse classis nov. in the phylum Kiritimatiellaeota.</title>
        <authorList>
            <person name="Zhou L.Y."/>
            <person name="Du Z.J."/>
        </authorList>
    </citation>
    <scope>NUCLEOTIDE SEQUENCE [LARGE SCALE GENOMIC DNA]</scope>
    <source>
        <strain evidence="7 8">S-5007</strain>
    </source>
</reference>
<dbReference type="PANTHER" id="PTHR11545:SF2">
    <property type="entry name" value="LARGE RIBOSOMAL SUBUNIT PROTEIN UL13M"/>
    <property type="match status" value="1"/>
</dbReference>
<evidence type="ECO:0000256" key="2">
    <source>
        <dbReference type="ARBA" id="ARBA00011838"/>
    </source>
</evidence>
<protein>
    <recommendedName>
        <fullName evidence="5 6">Large ribosomal subunit protein uL13</fullName>
    </recommendedName>
</protein>
<dbReference type="Pfam" id="PF00572">
    <property type="entry name" value="Ribosomal_L13"/>
    <property type="match status" value="1"/>
</dbReference>